<gene>
    <name evidence="11 13" type="primary">aroC</name>
    <name evidence="13" type="ORF">GXN74_07500</name>
</gene>
<dbReference type="PANTHER" id="PTHR21085">
    <property type="entry name" value="CHORISMATE SYNTHASE"/>
    <property type="match status" value="1"/>
</dbReference>
<feature type="binding site" evidence="11">
    <location>
        <begin position="299"/>
        <end position="303"/>
    </location>
    <ligand>
        <name>FMN</name>
        <dbReference type="ChEBI" id="CHEBI:58210"/>
    </ligand>
</feature>
<evidence type="ECO:0000256" key="3">
    <source>
        <dbReference type="ARBA" id="ARBA00013036"/>
    </source>
</evidence>
<evidence type="ECO:0000313" key="14">
    <source>
        <dbReference type="Proteomes" id="UP000461585"/>
    </source>
</evidence>
<name>A0A7X5KN25_9FIRM</name>
<dbReference type="CDD" id="cd07304">
    <property type="entry name" value="Chorismate_synthase"/>
    <property type="match status" value="1"/>
</dbReference>
<feature type="binding site" evidence="11">
    <location>
        <begin position="125"/>
        <end position="127"/>
    </location>
    <ligand>
        <name>FMN</name>
        <dbReference type="ChEBI" id="CHEBI:58210"/>
    </ligand>
</feature>
<comment type="similarity">
    <text evidence="2 11 12">Belongs to the chorismate synthase family.</text>
</comment>
<evidence type="ECO:0000256" key="4">
    <source>
        <dbReference type="ARBA" id="ARBA00022605"/>
    </source>
</evidence>
<comment type="pathway">
    <text evidence="1 11 12">Metabolic intermediate biosynthesis; chorismate biosynthesis; chorismate from D-erythrose 4-phosphate and phosphoenolpyruvate: step 7/7.</text>
</comment>
<comment type="function">
    <text evidence="11">Catalyzes the anti-1,4-elimination of the C-3 phosphate and the C-6 proR hydrogen from 5-enolpyruvylshikimate-3-phosphate (EPSP) to yield chorismate, which is the branch point compound that serves as the starting substrate for the three terminal pathways of aromatic amino acid biosynthesis. This reaction introduces a second double bond into the aromatic ring system.</text>
</comment>
<protein>
    <recommendedName>
        <fullName evidence="3 11">Chorismate synthase</fullName>
        <shortName evidence="11">CS</shortName>
        <ecNumber evidence="3 11">4.2.3.5</ecNumber>
    </recommendedName>
    <alternativeName>
        <fullName evidence="11">5-enolpyruvylshikimate-3-phosphate phospholyase</fullName>
    </alternativeName>
</protein>
<comment type="caution">
    <text evidence="11">Lacks conserved residue(s) required for the propagation of feature annotation.</text>
</comment>
<comment type="subunit">
    <text evidence="11">Homotetramer.</text>
</comment>
<keyword evidence="6 11" id="KW-0288">FMN</keyword>
<dbReference type="InterPro" id="IPR035904">
    <property type="entry name" value="Chorismate_synth_AroC_sf"/>
</dbReference>
<keyword evidence="14" id="KW-1185">Reference proteome</keyword>
<keyword evidence="10 11" id="KW-0456">Lyase</keyword>
<keyword evidence="5 11" id="KW-0285">Flavoprotein</keyword>
<dbReference type="UniPathway" id="UPA00053">
    <property type="reaction ID" value="UER00090"/>
</dbReference>
<dbReference type="RefSeq" id="WP_162370317.1">
    <property type="nucleotide sequence ID" value="NZ_JAAEEH010000017.1"/>
</dbReference>
<dbReference type="SUPFAM" id="SSF103263">
    <property type="entry name" value="Chorismate synthase, AroC"/>
    <property type="match status" value="1"/>
</dbReference>
<evidence type="ECO:0000256" key="8">
    <source>
        <dbReference type="ARBA" id="ARBA00022857"/>
    </source>
</evidence>
<keyword evidence="8 11" id="KW-0521">NADP</keyword>
<keyword evidence="9 11" id="KW-0057">Aromatic amino acid biosynthesis</keyword>
<dbReference type="GO" id="GO:0009073">
    <property type="term" value="P:aromatic amino acid family biosynthetic process"/>
    <property type="evidence" value="ECO:0007669"/>
    <property type="project" value="UniProtKB-KW"/>
</dbReference>
<feature type="binding site" evidence="11">
    <location>
        <position position="325"/>
    </location>
    <ligand>
        <name>FMN</name>
        <dbReference type="ChEBI" id="CHEBI:58210"/>
    </ligand>
</feature>
<evidence type="ECO:0000256" key="11">
    <source>
        <dbReference type="HAMAP-Rule" id="MF_00300"/>
    </source>
</evidence>
<dbReference type="GO" id="GO:0004107">
    <property type="term" value="F:chorismate synthase activity"/>
    <property type="evidence" value="ECO:0007669"/>
    <property type="project" value="UniProtKB-UniRule"/>
</dbReference>
<evidence type="ECO:0000256" key="6">
    <source>
        <dbReference type="ARBA" id="ARBA00022643"/>
    </source>
</evidence>
<dbReference type="PROSITE" id="PS00787">
    <property type="entry name" value="CHORISMATE_SYNTHASE_1"/>
    <property type="match status" value="1"/>
</dbReference>
<dbReference type="InterPro" id="IPR000453">
    <property type="entry name" value="Chorismate_synth"/>
</dbReference>
<dbReference type="NCBIfam" id="NF003793">
    <property type="entry name" value="PRK05382.1"/>
    <property type="match status" value="1"/>
</dbReference>
<evidence type="ECO:0000313" key="13">
    <source>
        <dbReference type="EMBL" id="NDL67589.1"/>
    </source>
</evidence>
<dbReference type="InterPro" id="IPR020541">
    <property type="entry name" value="Chorismate_synthase_CS"/>
</dbReference>
<feature type="binding site" evidence="11">
    <location>
        <position position="284"/>
    </location>
    <ligand>
        <name>FMN</name>
        <dbReference type="ChEBI" id="CHEBI:58210"/>
    </ligand>
</feature>
<dbReference type="GO" id="GO:0010181">
    <property type="term" value="F:FMN binding"/>
    <property type="evidence" value="ECO:0007669"/>
    <property type="project" value="TreeGrafter"/>
</dbReference>
<accession>A0A7X5KN25</accession>
<dbReference type="Pfam" id="PF01264">
    <property type="entry name" value="Chorismate_synt"/>
    <property type="match status" value="1"/>
</dbReference>
<evidence type="ECO:0000256" key="2">
    <source>
        <dbReference type="ARBA" id="ARBA00008014"/>
    </source>
</evidence>
<sequence length="370" mass="39825">MAGSSFGNVFRITTWGESHGKAIGVVVDGCPAGLHLRERDIQIELNKRRPGQSPYCSPRDESDKVEILSGVFEDKTTGTPISLIVYNKDQRSKDYSEMQNIYRPGHADHAFDLKYGFRDHRGGGRSSGRETIGRVAGGAIAKKILASFGVEITTYTKAIGPFAVDMGNFDKEEIYNNPLRMPDSRVVPATEEYLRGLIKDGNSSGGLIECRVDGMPAGIGEPVFDKLDGTLARAVMSIGAVKGVEIGSGFEAAKRTGIENNDFYRMGTGGGIQKVSNHAGGTTGGISDGSPLVLRAAVKPTPSIHKMQHAVDKESGDIDLMIGGRHDPIIVPRAVIVVESMVALTILDLMLLNMGSRMEYLERVYGGPRA</sequence>
<dbReference type="Gene3D" id="3.60.150.10">
    <property type="entry name" value="Chorismate synthase AroC"/>
    <property type="match status" value="1"/>
</dbReference>
<evidence type="ECO:0000256" key="5">
    <source>
        <dbReference type="ARBA" id="ARBA00022630"/>
    </source>
</evidence>
<dbReference type="PANTHER" id="PTHR21085:SF0">
    <property type="entry name" value="CHORISMATE SYNTHASE"/>
    <property type="match status" value="1"/>
</dbReference>
<keyword evidence="7 11" id="KW-0274">FAD</keyword>
<dbReference type="NCBIfam" id="TIGR00033">
    <property type="entry name" value="aroC"/>
    <property type="match status" value="1"/>
</dbReference>
<evidence type="ECO:0000256" key="1">
    <source>
        <dbReference type="ARBA" id="ARBA00005044"/>
    </source>
</evidence>
<dbReference type="GO" id="GO:0008652">
    <property type="term" value="P:amino acid biosynthetic process"/>
    <property type="evidence" value="ECO:0007669"/>
    <property type="project" value="UniProtKB-KW"/>
</dbReference>
<dbReference type="GO" id="GO:0009423">
    <property type="term" value="P:chorismate biosynthetic process"/>
    <property type="evidence" value="ECO:0007669"/>
    <property type="project" value="UniProtKB-UniRule"/>
</dbReference>
<dbReference type="PROSITE" id="PS00788">
    <property type="entry name" value="CHORISMATE_SYNTHASE_2"/>
    <property type="match status" value="1"/>
</dbReference>
<comment type="catalytic activity">
    <reaction evidence="11 12">
        <text>5-O-(1-carboxyvinyl)-3-phosphoshikimate = chorismate + phosphate</text>
        <dbReference type="Rhea" id="RHEA:21020"/>
        <dbReference type="ChEBI" id="CHEBI:29748"/>
        <dbReference type="ChEBI" id="CHEBI:43474"/>
        <dbReference type="ChEBI" id="CHEBI:57701"/>
        <dbReference type="EC" id="4.2.3.5"/>
    </reaction>
</comment>
<comment type="cofactor">
    <cofactor evidence="11 12">
        <name>FMNH2</name>
        <dbReference type="ChEBI" id="CHEBI:57618"/>
    </cofactor>
    <text evidence="11 12">Reduced FMN (FMNH(2)).</text>
</comment>
<evidence type="ECO:0000256" key="7">
    <source>
        <dbReference type="ARBA" id="ARBA00022827"/>
    </source>
</evidence>
<comment type="caution">
    <text evidence="13">The sequence shown here is derived from an EMBL/GenBank/DDBJ whole genome shotgun (WGS) entry which is preliminary data.</text>
</comment>
<reference evidence="13 14" key="1">
    <citation type="submission" date="2020-01" db="EMBL/GenBank/DDBJ databases">
        <title>Anaeroalcalibacter tamaniensis gen. nov., sp. nov., moderately halophilic strictly anaerobic fermenter bacterium from mud volcano of Taman peninsula.</title>
        <authorList>
            <person name="Frolova A."/>
            <person name="Merkel A.Y."/>
            <person name="Slobodkin A.I."/>
        </authorList>
    </citation>
    <scope>NUCLEOTIDE SEQUENCE [LARGE SCALE GENOMIC DNA]</scope>
    <source>
        <strain evidence="13 14">F-3ap</strain>
    </source>
</reference>
<proteinExistence type="inferred from homology"/>
<dbReference type="HAMAP" id="MF_00300">
    <property type="entry name" value="Chorismate_synth"/>
    <property type="match status" value="1"/>
</dbReference>
<evidence type="ECO:0000256" key="10">
    <source>
        <dbReference type="ARBA" id="ARBA00023239"/>
    </source>
</evidence>
<organism evidence="13 14">
    <name type="scientific">Anaerotalea alkaliphila</name>
    <dbReference type="NCBI Taxonomy" id="2662126"/>
    <lineage>
        <taxon>Bacteria</taxon>
        <taxon>Bacillati</taxon>
        <taxon>Bacillota</taxon>
        <taxon>Clostridia</taxon>
        <taxon>Eubacteriales</taxon>
        <taxon>Anaerotalea</taxon>
    </lineage>
</organism>
<evidence type="ECO:0000256" key="12">
    <source>
        <dbReference type="RuleBase" id="RU000605"/>
    </source>
</evidence>
<dbReference type="AlphaFoldDB" id="A0A7X5KN25"/>
<keyword evidence="4 11" id="KW-0028">Amino-acid biosynthesis</keyword>
<dbReference type="PIRSF" id="PIRSF001456">
    <property type="entry name" value="Chorismate_synth"/>
    <property type="match status" value="1"/>
</dbReference>
<evidence type="ECO:0000256" key="9">
    <source>
        <dbReference type="ARBA" id="ARBA00023141"/>
    </source>
</evidence>
<dbReference type="EC" id="4.2.3.5" evidence="3 11"/>
<dbReference type="EMBL" id="JAAEEH010000017">
    <property type="protein sequence ID" value="NDL67589.1"/>
    <property type="molecule type" value="Genomic_DNA"/>
</dbReference>
<dbReference type="Proteomes" id="UP000461585">
    <property type="component" value="Unassembled WGS sequence"/>
</dbReference>
<dbReference type="GO" id="GO:0005829">
    <property type="term" value="C:cytosol"/>
    <property type="evidence" value="ECO:0007669"/>
    <property type="project" value="TreeGrafter"/>
</dbReference>
<feature type="binding site" evidence="11">
    <location>
        <position position="48"/>
    </location>
    <ligand>
        <name>NADP(+)</name>
        <dbReference type="ChEBI" id="CHEBI:58349"/>
    </ligand>
</feature>